<feature type="domain" description="DNA/pantothenate metabolism flavoprotein C-terminal" evidence="6">
    <location>
        <begin position="204"/>
        <end position="415"/>
    </location>
</feature>
<feature type="domain" description="Flavoprotein" evidence="5">
    <location>
        <begin position="26"/>
        <end position="194"/>
    </location>
</feature>
<comment type="cofactor">
    <cofactor evidence="3">
        <name>FMN</name>
        <dbReference type="ChEBI" id="CHEBI:58210"/>
    </cofactor>
    <text evidence="3">Binds 1 FMN per subunit.</text>
</comment>
<comment type="similarity">
    <text evidence="3 4">In the C-terminal section; belongs to the PPC synthetase family.</text>
</comment>
<comment type="catalytic activity">
    <reaction evidence="3 4">
        <text>N-[(R)-4-phosphopantothenoyl]-L-cysteine + H(+) = (R)-4'-phosphopantetheine + CO2</text>
        <dbReference type="Rhea" id="RHEA:16793"/>
        <dbReference type="ChEBI" id="CHEBI:15378"/>
        <dbReference type="ChEBI" id="CHEBI:16526"/>
        <dbReference type="ChEBI" id="CHEBI:59458"/>
        <dbReference type="ChEBI" id="CHEBI:61723"/>
        <dbReference type="EC" id="4.1.1.36"/>
    </reaction>
</comment>
<dbReference type="GO" id="GO:0010181">
    <property type="term" value="F:FMN binding"/>
    <property type="evidence" value="ECO:0007669"/>
    <property type="project" value="UniProtKB-UniRule"/>
</dbReference>
<accession>A0A1T4RVE7</accession>
<comment type="pathway">
    <text evidence="3 4">Cofactor biosynthesis; coenzyme A biosynthesis; CoA from (R)-pantothenate: step 3/5.</text>
</comment>
<dbReference type="STRING" id="413434.SAMN04488132_11535"/>
<reference evidence="7 8" key="1">
    <citation type="submission" date="2017-02" db="EMBL/GenBank/DDBJ databases">
        <authorList>
            <person name="Peterson S.W."/>
        </authorList>
    </citation>
    <scope>NUCLEOTIDE SEQUENCE [LARGE SCALE GENOMIC DNA]</scope>
    <source>
        <strain evidence="7 8">DSM 22335</strain>
    </source>
</reference>
<evidence type="ECO:0000313" key="7">
    <source>
        <dbReference type="EMBL" id="SKA19960.1"/>
    </source>
</evidence>
<sequence>MYGSVAPYLYPHIKQLLNLNLMLKGKKILIGISGSIAAYKSILLVRLLVKAGAEVKVIMTPAAGQFVSPLVLSTLSGNPVVTDLVSGDNWENHVMLGRWADVFVMAPLSCNTLAKMANGLCDNILLAVYLSATCPVAAAPAMDEDMWHHAATRRNLEQLAKDGVHIFPVGHGELASGLFGAGRMAEPEEIFHALTAKYFRSTELQGQKALVTAGPTYEAIDPVRFIGNHSSGKMGFALAASLYLRGADVVLVTGPTAQQLPYADITVTEVTTAAQMLEACKEQAISADIVVMAAAVADYRPVEAAPEKIKKKEQGLTLELTKTEDILAYIGQHRRDNQFIAGFALETEHEREHALEKMKKKNTDCIILNSLRDTAAGFGFDTNQVTILHRSGDEQIIPLQSKKTVADEIVSFIIKYRNEK</sequence>
<feature type="binding site" evidence="3">
    <location>
        <position position="298"/>
    </location>
    <ligand>
        <name>CTP</name>
        <dbReference type="ChEBI" id="CHEBI:37563"/>
    </ligand>
</feature>
<keyword evidence="2 3" id="KW-0456">Lyase</keyword>
<feature type="binding site" evidence="3">
    <location>
        <position position="308"/>
    </location>
    <ligand>
        <name>CTP</name>
        <dbReference type="ChEBI" id="CHEBI:37563"/>
    </ligand>
</feature>
<keyword evidence="3 4" id="KW-0285">Flavoprotein</keyword>
<dbReference type="GO" id="GO:0015941">
    <property type="term" value="P:pantothenate catabolic process"/>
    <property type="evidence" value="ECO:0007669"/>
    <property type="project" value="InterPro"/>
</dbReference>
<evidence type="ECO:0000259" key="6">
    <source>
        <dbReference type="Pfam" id="PF04127"/>
    </source>
</evidence>
<dbReference type="EC" id="6.3.2.5" evidence="3"/>
<keyword evidence="3" id="KW-0460">Magnesium</keyword>
<feature type="binding site" evidence="3">
    <location>
        <position position="343"/>
    </location>
    <ligand>
        <name>CTP</name>
        <dbReference type="ChEBI" id="CHEBI:37563"/>
    </ligand>
</feature>
<dbReference type="SUPFAM" id="SSF102645">
    <property type="entry name" value="CoaB-like"/>
    <property type="match status" value="1"/>
</dbReference>
<dbReference type="InterPro" id="IPR036551">
    <property type="entry name" value="Flavin_trans-like"/>
</dbReference>
<evidence type="ECO:0000256" key="2">
    <source>
        <dbReference type="ARBA" id="ARBA00023239"/>
    </source>
</evidence>
<feature type="binding site" evidence="3">
    <location>
        <position position="361"/>
    </location>
    <ligand>
        <name>CTP</name>
        <dbReference type="ChEBI" id="CHEBI:37563"/>
    </ligand>
</feature>
<gene>
    <name evidence="3" type="primary">coaBC</name>
    <name evidence="7" type="ORF">SAMN04488132_11535</name>
</gene>
<comment type="function">
    <text evidence="4">Catalyzes two steps in the biosynthesis of coenzyme A. In the first step cysteine is conjugated to 4'-phosphopantothenate to form 4-phosphopantothenoylcysteine, in the latter compound is decarboxylated to form 4'-phosphopantotheine.</text>
</comment>
<evidence type="ECO:0000256" key="1">
    <source>
        <dbReference type="ARBA" id="ARBA00022793"/>
    </source>
</evidence>
<dbReference type="GO" id="GO:0004633">
    <property type="term" value="F:phosphopantothenoylcysteine decarboxylase activity"/>
    <property type="evidence" value="ECO:0007669"/>
    <property type="project" value="UniProtKB-UniRule"/>
</dbReference>
<dbReference type="GO" id="GO:0015937">
    <property type="term" value="P:coenzyme A biosynthetic process"/>
    <property type="evidence" value="ECO:0007669"/>
    <property type="project" value="UniProtKB-UniRule"/>
</dbReference>
<comment type="function">
    <text evidence="3">Catalyzes two sequential steps in the biosynthesis of coenzyme A. In the first step cysteine is conjugated to 4'-phosphopantothenate to form 4-phosphopantothenoylcysteine. In the second step the latter compound is decarboxylated to form 4'-phosphopantotheine.</text>
</comment>
<keyword evidence="3" id="KW-0479">Metal-binding</keyword>
<evidence type="ECO:0000313" key="8">
    <source>
        <dbReference type="Proteomes" id="UP000190888"/>
    </source>
</evidence>
<dbReference type="Gene3D" id="3.40.50.1950">
    <property type="entry name" value="Flavin prenyltransferase-like"/>
    <property type="match status" value="1"/>
</dbReference>
<dbReference type="AlphaFoldDB" id="A0A1T4RVE7"/>
<feature type="binding site" evidence="3">
    <location>
        <position position="357"/>
    </location>
    <ligand>
        <name>CTP</name>
        <dbReference type="ChEBI" id="CHEBI:37563"/>
    </ligand>
</feature>
<dbReference type="InterPro" id="IPR035929">
    <property type="entry name" value="CoaB-like_sf"/>
</dbReference>
<comment type="pathway">
    <text evidence="3 4">Cofactor biosynthesis; coenzyme A biosynthesis; CoA from (R)-pantothenate: step 2/5.</text>
</comment>
<dbReference type="Pfam" id="PF02441">
    <property type="entry name" value="Flavoprotein"/>
    <property type="match status" value="1"/>
</dbReference>
<dbReference type="GO" id="GO:0046872">
    <property type="term" value="F:metal ion binding"/>
    <property type="evidence" value="ECO:0007669"/>
    <property type="project" value="UniProtKB-KW"/>
</dbReference>
<comment type="caution">
    <text evidence="3">Lacks conserved residue(s) required for the propagation of feature annotation.</text>
</comment>
<dbReference type="EMBL" id="FUWH01000015">
    <property type="protein sequence ID" value="SKA19960.1"/>
    <property type="molecule type" value="Genomic_DNA"/>
</dbReference>
<feature type="region of interest" description="Phosphopantothenoylcysteine decarboxylase" evidence="3">
    <location>
        <begin position="1"/>
        <end position="208"/>
    </location>
</feature>
<organism evidence="7 8">
    <name type="scientific">Sediminibacterium ginsengisoli</name>
    <dbReference type="NCBI Taxonomy" id="413434"/>
    <lineage>
        <taxon>Bacteria</taxon>
        <taxon>Pseudomonadati</taxon>
        <taxon>Bacteroidota</taxon>
        <taxon>Chitinophagia</taxon>
        <taxon>Chitinophagales</taxon>
        <taxon>Chitinophagaceae</taxon>
        <taxon>Sediminibacterium</taxon>
    </lineage>
</organism>
<keyword evidence="1 3" id="KW-0210">Decarboxylase</keyword>
<proteinExistence type="inferred from homology"/>
<protein>
    <recommendedName>
        <fullName evidence="3">Coenzyme A biosynthesis bifunctional protein CoaBC</fullName>
    </recommendedName>
    <alternativeName>
        <fullName evidence="3">DNA/pantothenate metabolism flavoprotein</fullName>
    </alternativeName>
    <alternativeName>
        <fullName evidence="3">Phosphopantothenoylcysteine synthetase/decarboxylase</fullName>
        <shortName evidence="3">PPCS-PPCDC</shortName>
    </alternativeName>
    <domain>
        <recommendedName>
            <fullName evidence="3">Phosphopantothenoylcysteine decarboxylase</fullName>
            <shortName evidence="3">PPC decarboxylase</shortName>
            <shortName evidence="3">PPC-DC</shortName>
            <ecNumber evidence="3">4.1.1.36</ecNumber>
        </recommendedName>
        <alternativeName>
            <fullName evidence="3">CoaC</fullName>
        </alternativeName>
    </domain>
    <domain>
        <recommendedName>
            <fullName evidence="3">Phosphopantothenate--cysteine ligase</fullName>
            <ecNumber evidence="3">6.3.2.5</ecNumber>
        </recommendedName>
        <alternativeName>
            <fullName evidence="3">CoaB</fullName>
        </alternativeName>
        <alternativeName>
            <fullName evidence="3">Phosphopantothenoylcysteine synthetase</fullName>
            <shortName evidence="3">PPC synthetase</shortName>
            <shortName evidence="3">PPC-S</shortName>
        </alternativeName>
    </domain>
</protein>
<dbReference type="PANTHER" id="PTHR14359">
    <property type="entry name" value="HOMO-OLIGOMERIC FLAVIN CONTAINING CYS DECARBOXYLASE FAMILY"/>
    <property type="match status" value="1"/>
</dbReference>
<dbReference type="GO" id="GO:0071513">
    <property type="term" value="C:phosphopantothenoylcysteine decarboxylase complex"/>
    <property type="evidence" value="ECO:0007669"/>
    <property type="project" value="TreeGrafter"/>
</dbReference>
<dbReference type="InterPro" id="IPR007085">
    <property type="entry name" value="DNA/pantothenate-metab_flavo_C"/>
</dbReference>
<keyword evidence="3 4" id="KW-0288">FMN</keyword>
<dbReference type="SUPFAM" id="SSF52507">
    <property type="entry name" value="Homo-oligomeric flavin-containing Cys decarboxylases, HFCD"/>
    <property type="match status" value="1"/>
</dbReference>
<keyword evidence="3 4" id="KW-0436">Ligase</keyword>
<dbReference type="UniPathway" id="UPA00241">
    <property type="reaction ID" value="UER00353"/>
</dbReference>
<feature type="region of interest" description="Phosphopantothenate--cysteine ligase" evidence="3">
    <location>
        <begin position="209"/>
        <end position="420"/>
    </location>
</feature>
<dbReference type="InterPro" id="IPR003382">
    <property type="entry name" value="Flavoprotein"/>
</dbReference>
<dbReference type="EC" id="4.1.1.36" evidence="3"/>
<keyword evidence="3" id="KW-0511">Multifunctional enzyme</keyword>
<comment type="catalytic activity">
    <reaction evidence="3 4">
        <text>(R)-4'-phosphopantothenate + L-cysteine + CTP = N-[(R)-4-phosphopantothenoyl]-L-cysteine + CMP + diphosphate + H(+)</text>
        <dbReference type="Rhea" id="RHEA:19397"/>
        <dbReference type="ChEBI" id="CHEBI:10986"/>
        <dbReference type="ChEBI" id="CHEBI:15378"/>
        <dbReference type="ChEBI" id="CHEBI:33019"/>
        <dbReference type="ChEBI" id="CHEBI:35235"/>
        <dbReference type="ChEBI" id="CHEBI:37563"/>
        <dbReference type="ChEBI" id="CHEBI:59458"/>
        <dbReference type="ChEBI" id="CHEBI:60377"/>
        <dbReference type="EC" id="6.3.2.5"/>
    </reaction>
</comment>
<dbReference type="Proteomes" id="UP000190888">
    <property type="component" value="Unassembled WGS sequence"/>
</dbReference>
<dbReference type="PANTHER" id="PTHR14359:SF6">
    <property type="entry name" value="PHOSPHOPANTOTHENOYLCYSTEINE DECARBOXYLASE"/>
    <property type="match status" value="1"/>
</dbReference>
<evidence type="ECO:0000256" key="3">
    <source>
        <dbReference type="HAMAP-Rule" id="MF_02225"/>
    </source>
</evidence>
<dbReference type="HAMAP" id="MF_02225">
    <property type="entry name" value="CoaBC"/>
    <property type="match status" value="1"/>
</dbReference>
<comment type="similarity">
    <text evidence="3 4">In the N-terminal section; belongs to the HFCD (homo-oligomeric flavin containing Cys decarboxylase) superfamily.</text>
</comment>
<dbReference type="Pfam" id="PF04127">
    <property type="entry name" value="DFP"/>
    <property type="match status" value="1"/>
</dbReference>
<comment type="cofactor">
    <cofactor evidence="3">
        <name>Mg(2+)</name>
        <dbReference type="ChEBI" id="CHEBI:18420"/>
    </cofactor>
</comment>
<dbReference type="GO" id="GO:0004632">
    <property type="term" value="F:phosphopantothenate--cysteine ligase activity"/>
    <property type="evidence" value="ECO:0007669"/>
    <property type="project" value="UniProtKB-UniRule"/>
</dbReference>
<keyword evidence="8" id="KW-1185">Reference proteome</keyword>
<dbReference type="InterPro" id="IPR005252">
    <property type="entry name" value="CoaBC"/>
</dbReference>
<dbReference type="NCBIfam" id="TIGR00521">
    <property type="entry name" value="coaBC_dfp"/>
    <property type="match status" value="1"/>
</dbReference>
<evidence type="ECO:0000259" key="5">
    <source>
        <dbReference type="Pfam" id="PF02441"/>
    </source>
</evidence>
<evidence type="ECO:0000256" key="4">
    <source>
        <dbReference type="RuleBase" id="RU364078"/>
    </source>
</evidence>
<dbReference type="Gene3D" id="3.40.50.10300">
    <property type="entry name" value="CoaB-like"/>
    <property type="match status" value="1"/>
</dbReference>
<name>A0A1T4RVE7_9BACT</name>